<evidence type="ECO:0000313" key="1">
    <source>
        <dbReference type="EMBL" id="MED6137886.1"/>
    </source>
</evidence>
<reference evidence="1 2" key="1">
    <citation type="journal article" date="2023" name="Plants (Basel)">
        <title>Bridging the Gap: Combining Genomics and Transcriptomics Approaches to Understand Stylosanthes scabra, an Orphan Legume from the Brazilian Caatinga.</title>
        <authorList>
            <person name="Ferreira-Neto J.R.C."/>
            <person name="da Silva M.D."/>
            <person name="Binneck E."/>
            <person name="de Melo N.F."/>
            <person name="da Silva R.H."/>
            <person name="de Melo A.L.T.M."/>
            <person name="Pandolfi V."/>
            <person name="Bustamante F.O."/>
            <person name="Brasileiro-Vidal A.C."/>
            <person name="Benko-Iseppon A.M."/>
        </authorList>
    </citation>
    <scope>NUCLEOTIDE SEQUENCE [LARGE SCALE GENOMIC DNA]</scope>
    <source>
        <tissue evidence="1">Leaves</tissue>
    </source>
</reference>
<accession>A0ABU6SN71</accession>
<protein>
    <submittedName>
        <fullName evidence="1">Uncharacterized protein</fullName>
    </submittedName>
</protein>
<name>A0ABU6SN71_9FABA</name>
<dbReference type="EMBL" id="JASCZI010061169">
    <property type="protein sequence ID" value="MED6137886.1"/>
    <property type="molecule type" value="Genomic_DNA"/>
</dbReference>
<gene>
    <name evidence="1" type="ORF">PIB30_069172</name>
</gene>
<comment type="caution">
    <text evidence="1">The sequence shown here is derived from an EMBL/GenBank/DDBJ whole genome shotgun (WGS) entry which is preliminary data.</text>
</comment>
<dbReference type="Proteomes" id="UP001341840">
    <property type="component" value="Unassembled WGS sequence"/>
</dbReference>
<proteinExistence type="predicted"/>
<organism evidence="1 2">
    <name type="scientific">Stylosanthes scabra</name>
    <dbReference type="NCBI Taxonomy" id="79078"/>
    <lineage>
        <taxon>Eukaryota</taxon>
        <taxon>Viridiplantae</taxon>
        <taxon>Streptophyta</taxon>
        <taxon>Embryophyta</taxon>
        <taxon>Tracheophyta</taxon>
        <taxon>Spermatophyta</taxon>
        <taxon>Magnoliopsida</taxon>
        <taxon>eudicotyledons</taxon>
        <taxon>Gunneridae</taxon>
        <taxon>Pentapetalae</taxon>
        <taxon>rosids</taxon>
        <taxon>fabids</taxon>
        <taxon>Fabales</taxon>
        <taxon>Fabaceae</taxon>
        <taxon>Papilionoideae</taxon>
        <taxon>50 kb inversion clade</taxon>
        <taxon>dalbergioids sensu lato</taxon>
        <taxon>Dalbergieae</taxon>
        <taxon>Pterocarpus clade</taxon>
        <taxon>Stylosanthes</taxon>
    </lineage>
</organism>
<evidence type="ECO:0000313" key="2">
    <source>
        <dbReference type="Proteomes" id="UP001341840"/>
    </source>
</evidence>
<keyword evidence="2" id="KW-1185">Reference proteome</keyword>
<sequence length="99" mass="11539">MRSGEEEEMQKQKTKGVFSKTQEYKEKYNERNSTCGELYYVLELGPARPKKSNIDPYPVPSPIRNTDWIDESIDHPTYTREAISLGMSDIQIQDQLIPR</sequence>